<dbReference type="SUPFAM" id="SSF56349">
    <property type="entry name" value="DNA breaking-rejoining enzymes"/>
    <property type="match status" value="1"/>
</dbReference>
<dbReference type="GO" id="GO:0003677">
    <property type="term" value="F:DNA binding"/>
    <property type="evidence" value="ECO:0007669"/>
    <property type="project" value="InterPro"/>
</dbReference>
<dbReference type="GO" id="GO:0006310">
    <property type="term" value="P:DNA recombination"/>
    <property type="evidence" value="ECO:0007669"/>
    <property type="project" value="UniProtKB-KW"/>
</dbReference>
<gene>
    <name evidence="3" type="ORF">Poly21_17050</name>
</gene>
<accession>A0A5C6C7Q7</accession>
<dbReference type="AlphaFoldDB" id="A0A5C6C7Q7"/>
<evidence type="ECO:0000313" key="4">
    <source>
        <dbReference type="Proteomes" id="UP000319908"/>
    </source>
</evidence>
<dbReference type="Proteomes" id="UP000319908">
    <property type="component" value="Unassembled WGS sequence"/>
</dbReference>
<evidence type="ECO:0000256" key="2">
    <source>
        <dbReference type="SAM" id="MobiDB-lite"/>
    </source>
</evidence>
<feature type="region of interest" description="Disordered" evidence="2">
    <location>
        <begin position="1"/>
        <end position="31"/>
    </location>
</feature>
<feature type="compositionally biased region" description="Basic and acidic residues" evidence="2">
    <location>
        <begin position="400"/>
        <end position="410"/>
    </location>
</feature>
<feature type="compositionally biased region" description="Basic and acidic residues" evidence="2">
    <location>
        <begin position="15"/>
        <end position="28"/>
    </location>
</feature>
<dbReference type="InterPro" id="IPR011010">
    <property type="entry name" value="DNA_brk_join_enz"/>
</dbReference>
<keyword evidence="4" id="KW-1185">Reference proteome</keyword>
<comment type="caution">
    <text evidence="3">The sequence shown here is derived from an EMBL/GenBank/DDBJ whole genome shotgun (WGS) entry which is preliminary data.</text>
</comment>
<sequence>MSQATLTDKPRRTRQREATAEPTTKTDEQNASLATMQEYLDETFIPEAEQRGLSRDRIGEIRQAAHRWQWWSETKYRIARPLLVDVTARGLSEFRREVIGTEIPGRDGKIRKVSPRSLNKTLQAIEQIIAAAVDDGTLDDSRGLLRVKKVQQPEQIDKLIIPDAELSRIMEAAADAKWPRETVDGRPMSPGVMWQTAVVLFATYGMRTQDLIRYDSTMRPIRWGCVRGPGLSPAEDGVMECEHGWLSWVPNKTRRKKNFAMCLPLTPAARHQLDRWREAMKPADEAEPLMPVPMTRDKVYQQWREILSAAKAKPKPKLTFDEDGIPLSMDREYKIRHLRCTAATRADEHGAKLSHGSVGRWVTGHVSNDVFSRHYRGMERPIVETLTSLPMPAGFSPEPEPDRPRLRVVG</sequence>
<evidence type="ECO:0000313" key="3">
    <source>
        <dbReference type="EMBL" id="TWU19531.1"/>
    </source>
</evidence>
<reference evidence="3 4" key="1">
    <citation type="journal article" date="2020" name="Antonie Van Leeuwenhoek">
        <title>Rhodopirellula heiligendammensis sp. nov., Rhodopirellula pilleata sp. nov., and Rhodopirellula solitaria sp. nov. isolated from natural or artificial marine surfaces in Northern Germany and California, USA, and emended description of the genus Rhodopirellula.</title>
        <authorList>
            <person name="Kallscheuer N."/>
            <person name="Wiegand S."/>
            <person name="Jogler M."/>
            <person name="Boedeker C."/>
            <person name="Peeters S.H."/>
            <person name="Rast P."/>
            <person name="Heuer A."/>
            <person name="Jetten M.S.M."/>
            <person name="Rohde M."/>
            <person name="Jogler C."/>
        </authorList>
    </citation>
    <scope>NUCLEOTIDE SEQUENCE [LARGE SCALE GENOMIC DNA]</scope>
    <source>
        <strain evidence="3 4">Poly21</strain>
    </source>
</reference>
<organism evidence="3 4">
    <name type="scientific">Allorhodopirellula heiligendammensis</name>
    <dbReference type="NCBI Taxonomy" id="2714739"/>
    <lineage>
        <taxon>Bacteria</taxon>
        <taxon>Pseudomonadati</taxon>
        <taxon>Planctomycetota</taxon>
        <taxon>Planctomycetia</taxon>
        <taxon>Pirellulales</taxon>
        <taxon>Pirellulaceae</taxon>
        <taxon>Allorhodopirellula</taxon>
    </lineage>
</organism>
<feature type="region of interest" description="Disordered" evidence="2">
    <location>
        <begin position="389"/>
        <end position="410"/>
    </location>
</feature>
<proteinExistence type="predicted"/>
<evidence type="ECO:0000256" key="1">
    <source>
        <dbReference type="ARBA" id="ARBA00023172"/>
    </source>
</evidence>
<dbReference type="GO" id="GO:0015074">
    <property type="term" value="P:DNA integration"/>
    <property type="evidence" value="ECO:0007669"/>
    <property type="project" value="InterPro"/>
</dbReference>
<dbReference type="RefSeq" id="WP_146406317.1">
    <property type="nucleotide sequence ID" value="NZ_SJPU01000001.1"/>
</dbReference>
<evidence type="ECO:0008006" key="5">
    <source>
        <dbReference type="Google" id="ProtNLM"/>
    </source>
</evidence>
<dbReference type="OrthoDB" id="238347at2"/>
<dbReference type="EMBL" id="SJPU01000001">
    <property type="protein sequence ID" value="TWU19531.1"/>
    <property type="molecule type" value="Genomic_DNA"/>
</dbReference>
<dbReference type="Gene3D" id="1.10.443.10">
    <property type="entry name" value="Intergrase catalytic core"/>
    <property type="match status" value="1"/>
</dbReference>
<protein>
    <recommendedName>
        <fullName evidence="5">Phage integrase family protein</fullName>
    </recommendedName>
</protein>
<dbReference type="InterPro" id="IPR013762">
    <property type="entry name" value="Integrase-like_cat_sf"/>
</dbReference>
<name>A0A5C6C7Q7_9BACT</name>
<keyword evidence="1" id="KW-0233">DNA recombination</keyword>